<dbReference type="PANTHER" id="PTHR10192:SF5">
    <property type="entry name" value="GEPHYRIN"/>
    <property type="match status" value="1"/>
</dbReference>
<dbReference type="PROSITE" id="PS01079">
    <property type="entry name" value="MOCF_BIOSYNTHESIS_2"/>
    <property type="match status" value="1"/>
</dbReference>
<dbReference type="InterPro" id="IPR008284">
    <property type="entry name" value="MoCF_biosynth_CS"/>
</dbReference>
<comment type="cofactor">
    <cofactor evidence="1 11">
        <name>Mg(2+)</name>
        <dbReference type="ChEBI" id="CHEBI:18420"/>
    </cofactor>
</comment>
<evidence type="ECO:0000256" key="1">
    <source>
        <dbReference type="ARBA" id="ARBA00001946"/>
    </source>
</evidence>
<gene>
    <name evidence="13" type="ORF">GCM10011403_21700</name>
</gene>
<sequence length="404" mass="43129">MSSRAALLSLEQARRQLLASIAPLTDTEMVSLASALDRVAAADIAASIPVPPWDNAAMDGYALRRADLEQTPTLPVSQRVAAGMQPDPLQPGTAARIFTGAPVPDHADTVVMQENCEQQNGQVTVVQLPERGENIRRQGSDISAGSKLIEKGQRLGPFQLGLLASTGIDQVPVVAKPKVALLMTGDELVEPGLTLTPGKIFNSNQYVIQALCQRMGIDVVASDHVVDSLDATVSALSQAAEKANVIITMGGVSAGEEDHVKDAVSREGELLLWKLAIKPGKPFAFGRFADSHFFGLPGNPVSAVVTLLLLVRPALLKLMGAAETDWPERWVEAGFSRDQVSDREEYLRVSLKSTPEGDVVQPFSRQSSGVLSSLGQSDGLAVIPKGNKVKKGDRLRFLAFNAIF</sequence>
<name>A0A916QJZ0_9GAMM</name>
<evidence type="ECO:0000256" key="3">
    <source>
        <dbReference type="ARBA" id="ARBA00005046"/>
    </source>
</evidence>
<dbReference type="SUPFAM" id="SSF53218">
    <property type="entry name" value="Molybdenum cofactor biosynthesis proteins"/>
    <property type="match status" value="1"/>
</dbReference>
<dbReference type="GO" id="GO:0061599">
    <property type="term" value="F:molybdopterin molybdotransferase activity"/>
    <property type="evidence" value="ECO:0007669"/>
    <property type="project" value="UniProtKB-UniRule"/>
</dbReference>
<evidence type="ECO:0000256" key="4">
    <source>
        <dbReference type="ARBA" id="ARBA00010763"/>
    </source>
</evidence>
<evidence type="ECO:0000313" key="14">
    <source>
        <dbReference type="Proteomes" id="UP000627715"/>
    </source>
</evidence>
<reference evidence="13" key="2">
    <citation type="submission" date="2020-09" db="EMBL/GenBank/DDBJ databases">
        <authorList>
            <person name="Sun Q."/>
            <person name="Zhou Y."/>
        </authorList>
    </citation>
    <scope>NUCLEOTIDE SEQUENCE</scope>
    <source>
        <strain evidence="13">CGMCC 1.15425</strain>
    </source>
</reference>
<dbReference type="Proteomes" id="UP000627715">
    <property type="component" value="Unassembled WGS sequence"/>
</dbReference>
<dbReference type="Pfam" id="PF03453">
    <property type="entry name" value="MoeA_N"/>
    <property type="match status" value="1"/>
</dbReference>
<dbReference type="NCBIfam" id="NF045515">
    <property type="entry name" value="Glp_gephyrin"/>
    <property type="match status" value="1"/>
</dbReference>
<dbReference type="Gene3D" id="2.170.190.11">
    <property type="entry name" value="Molybdopterin biosynthesis moea protein, domain 3"/>
    <property type="match status" value="1"/>
</dbReference>
<dbReference type="Pfam" id="PF03454">
    <property type="entry name" value="MoeA_C"/>
    <property type="match status" value="1"/>
</dbReference>
<evidence type="ECO:0000256" key="7">
    <source>
        <dbReference type="ARBA" id="ARBA00022723"/>
    </source>
</evidence>
<dbReference type="RefSeq" id="WP_068810433.1">
    <property type="nucleotide sequence ID" value="NZ_BMIY01000009.1"/>
</dbReference>
<evidence type="ECO:0000259" key="12">
    <source>
        <dbReference type="SMART" id="SM00852"/>
    </source>
</evidence>
<dbReference type="CDD" id="cd00887">
    <property type="entry name" value="MoeA"/>
    <property type="match status" value="1"/>
</dbReference>
<comment type="caution">
    <text evidence="13">The sequence shown here is derived from an EMBL/GenBank/DDBJ whole genome shotgun (WGS) entry which is preliminary data.</text>
</comment>
<accession>A0A916QJZ0</accession>
<keyword evidence="5 11" id="KW-0500">Molybdenum</keyword>
<dbReference type="InterPro" id="IPR036135">
    <property type="entry name" value="MoeA_linker/N_sf"/>
</dbReference>
<organism evidence="13 14">
    <name type="scientific">Pseudohongiella nitratireducens</name>
    <dbReference type="NCBI Taxonomy" id="1768907"/>
    <lineage>
        <taxon>Bacteria</taxon>
        <taxon>Pseudomonadati</taxon>
        <taxon>Pseudomonadota</taxon>
        <taxon>Gammaproteobacteria</taxon>
        <taxon>Pseudomonadales</taxon>
        <taxon>Pseudohongiellaceae</taxon>
        <taxon>Pseudohongiella</taxon>
    </lineage>
</organism>
<keyword evidence="6 11" id="KW-0808">Transferase</keyword>
<evidence type="ECO:0000313" key="13">
    <source>
        <dbReference type="EMBL" id="GFZ78337.1"/>
    </source>
</evidence>
<reference evidence="13" key="1">
    <citation type="journal article" date="2014" name="Int. J. Syst. Evol. Microbiol.">
        <title>Complete genome sequence of Corynebacterium casei LMG S-19264T (=DSM 44701T), isolated from a smear-ripened cheese.</title>
        <authorList>
            <consortium name="US DOE Joint Genome Institute (JGI-PGF)"/>
            <person name="Walter F."/>
            <person name="Albersmeier A."/>
            <person name="Kalinowski J."/>
            <person name="Ruckert C."/>
        </authorList>
    </citation>
    <scope>NUCLEOTIDE SEQUENCE</scope>
    <source>
        <strain evidence="13">CGMCC 1.15425</strain>
    </source>
</reference>
<dbReference type="InterPro" id="IPR005111">
    <property type="entry name" value="MoeA_C_domain_IV"/>
</dbReference>
<evidence type="ECO:0000256" key="2">
    <source>
        <dbReference type="ARBA" id="ARBA00002901"/>
    </source>
</evidence>
<keyword evidence="9 11" id="KW-0501">Molybdenum cofactor biosynthesis</keyword>
<dbReference type="SUPFAM" id="SSF63882">
    <property type="entry name" value="MoeA N-terminal region -like"/>
    <property type="match status" value="1"/>
</dbReference>
<keyword evidence="8 11" id="KW-0460">Magnesium</keyword>
<dbReference type="SMART" id="SM00852">
    <property type="entry name" value="MoCF_biosynth"/>
    <property type="match status" value="1"/>
</dbReference>
<proteinExistence type="inferred from homology"/>
<dbReference type="FunFam" id="3.40.980.10:FF:000004">
    <property type="entry name" value="Molybdopterin molybdenumtransferase"/>
    <property type="match status" value="1"/>
</dbReference>
<evidence type="ECO:0000256" key="9">
    <source>
        <dbReference type="ARBA" id="ARBA00023150"/>
    </source>
</evidence>
<dbReference type="Pfam" id="PF00994">
    <property type="entry name" value="MoCF_biosynth"/>
    <property type="match status" value="1"/>
</dbReference>
<dbReference type="Gene3D" id="2.40.340.10">
    <property type="entry name" value="MoeA, C-terminal, domain IV"/>
    <property type="match status" value="1"/>
</dbReference>
<dbReference type="NCBIfam" id="TIGR00177">
    <property type="entry name" value="molyb_syn"/>
    <property type="match status" value="1"/>
</dbReference>
<feature type="domain" description="MoaB/Mog" evidence="12">
    <location>
        <begin position="180"/>
        <end position="317"/>
    </location>
</feature>
<dbReference type="InterPro" id="IPR001453">
    <property type="entry name" value="MoaB/Mog_dom"/>
</dbReference>
<dbReference type="InterPro" id="IPR005110">
    <property type="entry name" value="MoeA_linker/N"/>
</dbReference>
<evidence type="ECO:0000256" key="8">
    <source>
        <dbReference type="ARBA" id="ARBA00022842"/>
    </source>
</evidence>
<evidence type="ECO:0000256" key="10">
    <source>
        <dbReference type="ARBA" id="ARBA00047317"/>
    </source>
</evidence>
<dbReference type="EMBL" id="BMIY01000009">
    <property type="protein sequence ID" value="GFZ78337.1"/>
    <property type="molecule type" value="Genomic_DNA"/>
</dbReference>
<dbReference type="InterPro" id="IPR036688">
    <property type="entry name" value="MoeA_C_domain_IV_sf"/>
</dbReference>
<comment type="pathway">
    <text evidence="3 11">Cofactor biosynthesis; molybdopterin biosynthesis.</text>
</comment>
<comment type="similarity">
    <text evidence="4 11">Belongs to the MoeA family.</text>
</comment>
<comment type="function">
    <text evidence="2 11">Catalyzes the insertion of molybdate into adenylated molybdopterin with the concomitant release of AMP.</text>
</comment>
<dbReference type="OrthoDB" id="9804758at2"/>
<dbReference type="GO" id="GO:0006777">
    <property type="term" value="P:Mo-molybdopterin cofactor biosynthetic process"/>
    <property type="evidence" value="ECO:0007669"/>
    <property type="project" value="UniProtKB-UniRule"/>
</dbReference>
<dbReference type="EC" id="2.10.1.1" evidence="11"/>
<dbReference type="GO" id="GO:0005829">
    <property type="term" value="C:cytosol"/>
    <property type="evidence" value="ECO:0007669"/>
    <property type="project" value="TreeGrafter"/>
</dbReference>
<evidence type="ECO:0000256" key="6">
    <source>
        <dbReference type="ARBA" id="ARBA00022679"/>
    </source>
</evidence>
<dbReference type="AlphaFoldDB" id="A0A916QJZ0"/>
<protein>
    <recommendedName>
        <fullName evidence="11">Molybdopterin molybdenumtransferase</fullName>
        <ecNumber evidence="11">2.10.1.1</ecNumber>
    </recommendedName>
</protein>
<dbReference type="GO" id="GO:0046872">
    <property type="term" value="F:metal ion binding"/>
    <property type="evidence" value="ECO:0007669"/>
    <property type="project" value="UniProtKB-UniRule"/>
</dbReference>
<dbReference type="Gene3D" id="3.90.105.10">
    <property type="entry name" value="Molybdopterin biosynthesis moea protein, domain 2"/>
    <property type="match status" value="1"/>
</dbReference>
<dbReference type="InterPro" id="IPR036425">
    <property type="entry name" value="MoaB/Mog-like_dom_sf"/>
</dbReference>
<evidence type="ECO:0000256" key="11">
    <source>
        <dbReference type="RuleBase" id="RU365090"/>
    </source>
</evidence>
<dbReference type="Gene3D" id="3.40.980.10">
    <property type="entry name" value="MoaB/Mog-like domain"/>
    <property type="match status" value="1"/>
</dbReference>
<dbReference type="PANTHER" id="PTHR10192">
    <property type="entry name" value="MOLYBDOPTERIN BIOSYNTHESIS PROTEIN"/>
    <property type="match status" value="1"/>
</dbReference>
<comment type="catalytic activity">
    <reaction evidence="10">
        <text>adenylyl-molybdopterin + molybdate = Mo-molybdopterin + AMP + H(+)</text>
        <dbReference type="Rhea" id="RHEA:35047"/>
        <dbReference type="ChEBI" id="CHEBI:15378"/>
        <dbReference type="ChEBI" id="CHEBI:36264"/>
        <dbReference type="ChEBI" id="CHEBI:62727"/>
        <dbReference type="ChEBI" id="CHEBI:71302"/>
        <dbReference type="ChEBI" id="CHEBI:456215"/>
        <dbReference type="EC" id="2.10.1.1"/>
    </reaction>
</comment>
<evidence type="ECO:0000256" key="5">
    <source>
        <dbReference type="ARBA" id="ARBA00022505"/>
    </source>
</evidence>
<dbReference type="SUPFAM" id="SSF63867">
    <property type="entry name" value="MoeA C-terminal domain-like"/>
    <property type="match status" value="1"/>
</dbReference>
<dbReference type="InterPro" id="IPR038987">
    <property type="entry name" value="MoeA-like"/>
</dbReference>
<keyword evidence="7 11" id="KW-0479">Metal-binding</keyword>
<keyword evidence="14" id="KW-1185">Reference proteome</keyword>